<evidence type="ECO:0000313" key="3">
    <source>
        <dbReference type="Proteomes" id="UP001576776"/>
    </source>
</evidence>
<keyword evidence="3" id="KW-1185">Reference proteome</keyword>
<organism evidence="2 3">
    <name type="scientific">Floridaenema fluviatile BLCC-F154</name>
    <dbReference type="NCBI Taxonomy" id="3153640"/>
    <lineage>
        <taxon>Bacteria</taxon>
        <taxon>Bacillati</taxon>
        <taxon>Cyanobacteriota</taxon>
        <taxon>Cyanophyceae</taxon>
        <taxon>Oscillatoriophycideae</taxon>
        <taxon>Aerosakkonematales</taxon>
        <taxon>Aerosakkonemataceae</taxon>
        <taxon>Floridanema</taxon>
        <taxon>Floridanema fluviatile</taxon>
    </lineage>
</organism>
<dbReference type="PANTHER" id="PTHR43245:SF23">
    <property type="entry name" value="NAD(P)-BINDING DOMAIN-CONTAINING PROTEIN"/>
    <property type="match status" value="1"/>
</dbReference>
<reference evidence="2 3" key="1">
    <citation type="submission" date="2024-09" db="EMBL/GenBank/DDBJ databases">
        <title>Floridaenema gen nov. (Aerosakkonemataceae, Aerosakkonematales ord. nov., Cyanobacteria) from benthic tropical and subtropical fresh waters, with the description of four new species.</title>
        <authorList>
            <person name="Moretto J.A."/>
            <person name="Berthold D.E."/>
            <person name="Lefler F.W."/>
            <person name="Huang I.-S."/>
            <person name="Laughinghouse H. IV."/>
        </authorList>
    </citation>
    <scope>NUCLEOTIDE SEQUENCE [LARGE SCALE GENOMIC DNA]</scope>
    <source>
        <strain evidence="2 3">BLCC-F154</strain>
    </source>
</reference>
<dbReference type="InterPro" id="IPR036291">
    <property type="entry name" value="NAD(P)-bd_dom_sf"/>
</dbReference>
<dbReference type="SUPFAM" id="SSF51735">
    <property type="entry name" value="NAD(P)-binding Rossmann-fold domains"/>
    <property type="match status" value="1"/>
</dbReference>
<dbReference type="Gene3D" id="3.40.50.720">
    <property type="entry name" value="NAD(P)-binding Rossmann-like Domain"/>
    <property type="match status" value="1"/>
</dbReference>
<proteinExistence type="predicted"/>
<dbReference type="Proteomes" id="UP001576776">
    <property type="component" value="Unassembled WGS sequence"/>
</dbReference>
<dbReference type="InterPro" id="IPR050177">
    <property type="entry name" value="Lipid_A_modif_metabolic_enz"/>
</dbReference>
<feature type="domain" description="NAD-dependent epimerase/dehydratase" evidence="1">
    <location>
        <begin position="5"/>
        <end position="234"/>
    </location>
</feature>
<dbReference type="RefSeq" id="WP_413257990.1">
    <property type="nucleotide sequence ID" value="NZ_JBHFNS010000058.1"/>
</dbReference>
<name>A0ABV4YF63_9CYAN</name>
<sequence>MSSKVLVTGAAGYLGSILCEHLLLAGYQVTAIDNLMYGQNSLFHLCANPAFDFVRGDARNKELMQSLIEKADAIIPLAAIVGAPACERDPWLAKSVNLEAIQLINNLRSPQQLVIYPTTNSGYGTKTGDTYCTEDTPLEPISLYGQTKVQAEIEVLDTANSITLRLATVFGMSPRMRLDLLVNHFVYAAVTDGYLVLFEKDFKRNYIHIRDVADCMIYCIENSEKMVGKAYNAGLDAANLSKEELALKVKEYVPNYYIHFAPIGSDPDKRNYIVSNQRLREAGFEAKRSLDDGIKELLKGYRMMGRSIFKNV</sequence>
<protein>
    <submittedName>
        <fullName evidence="2">NAD-dependent epimerase/dehydratase family protein</fullName>
    </submittedName>
</protein>
<accession>A0ABV4YF63</accession>
<gene>
    <name evidence="2" type="ORF">ACE1B6_14690</name>
</gene>
<dbReference type="Pfam" id="PF01370">
    <property type="entry name" value="Epimerase"/>
    <property type="match status" value="1"/>
</dbReference>
<dbReference type="InterPro" id="IPR001509">
    <property type="entry name" value="Epimerase_deHydtase"/>
</dbReference>
<evidence type="ECO:0000313" key="2">
    <source>
        <dbReference type="EMBL" id="MFB2936495.1"/>
    </source>
</evidence>
<evidence type="ECO:0000259" key="1">
    <source>
        <dbReference type="Pfam" id="PF01370"/>
    </source>
</evidence>
<comment type="caution">
    <text evidence="2">The sequence shown here is derived from an EMBL/GenBank/DDBJ whole genome shotgun (WGS) entry which is preliminary data.</text>
</comment>
<dbReference type="CDD" id="cd08946">
    <property type="entry name" value="SDR_e"/>
    <property type="match status" value="1"/>
</dbReference>
<dbReference type="EMBL" id="JBHFNS010000058">
    <property type="protein sequence ID" value="MFB2936495.1"/>
    <property type="molecule type" value="Genomic_DNA"/>
</dbReference>
<dbReference type="PANTHER" id="PTHR43245">
    <property type="entry name" value="BIFUNCTIONAL POLYMYXIN RESISTANCE PROTEIN ARNA"/>
    <property type="match status" value="1"/>
</dbReference>